<feature type="domain" description="Uroporphyrinogen decarboxylase (URO-D)" evidence="13">
    <location>
        <begin position="32"/>
        <end position="41"/>
    </location>
</feature>
<name>A0A5C5XIZ1_9PLAN</name>
<evidence type="ECO:0000256" key="6">
    <source>
        <dbReference type="ARBA" id="ARBA00022490"/>
    </source>
</evidence>
<comment type="function">
    <text evidence="10">Catalyzes the decarboxylation of four acetate groups of uroporphyrinogen-III to yield coproporphyrinogen-III.</text>
</comment>
<dbReference type="InterPro" id="IPR000257">
    <property type="entry name" value="Uroporphyrinogen_deCOase"/>
</dbReference>
<dbReference type="EMBL" id="SJPG01000001">
    <property type="protein sequence ID" value="TWT62754.1"/>
    <property type="molecule type" value="Genomic_DNA"/>
</dbReference>
<reference evidence="15 16" key="1">
    <citation type="submission" date="2019-02" db="EMBL/GenBank/DDBJ databases">
        <title>Deep-cultivation of Planctomycetes and their phenomic and genomic characterization uncovers novel biology.</title>
        <authorList>
            <person name="Wiegand S."/>
            <person name="Jogler M."/>
            <person name="Boedeker C."/>
            <person name="Pinto D."/>
            <person name="Vollmers J."/>
            <person name="Rivas-Marin E."/>
            <person name="Kohn T."/>
            <person name="Peeters S.H."/>
            <person name="Heuer A."/>
            <person name="Rast P."/>
            <person name="Oberbeckmann S."/>
            <person name="Bunk B."/>
            <person name="Jeske O."/>
            <person name="Meyerdierks A."/>
            <person name="Storesund J.E."/>
            <person name="Kallscheuer N."/>
            <person name="Luecker S."/>
            <person name="Lage O.M."/>
            <person name="Pohl T."/>
            <person name="Merkel B.J."/>
            <person name="Hornburger P."/>
            <person name="Mueller R.-W."/>
            <person name="Bruemmer F."/>
            <person name="Labrenz M."/>
            <person name="Spormann A.M."/>
            <person name="Op Den Camp H."/>
            <person name="Overmann J."/>
            <person name="Amann R."/>
            <person name="Jetten M.S.M."/>
            <person name="Mascher T."/>
            <person name="Medema M.H."/>
            <person name="Devos D.P."/>
            <person name="Kaster A.-K."/>
            <person name="Ovreas L."/>
            <person name="Rohde M."/>
            <person name="Galperin M.Y."/>
            <person name="Jogler C."/>
        </authorList>
    </citation>
    <scope>NUCLEOTIDE SEQUENCE [LARGE SCALE GENOMIC DNA]</scope>
    <source>
        <strain evidence="15 16">Pan54</strain>
    </source>
</reference>
<evidence type="ECO:0000313" key="16">
    <source>
        <dbReference type="Proteomes" id="UP000316095"/>
    </source>
</evidence>
<dbReference type="PROSITE" id="PS00907">
    <property type="entry name" value="UROD_2"/>
    <property type="match status" value="1"/>
</dbReference>
<sequence length="356" mass="39620">MKSLSASGKCMPAYEQSRMMKAIRCEPVDTTPVWIMRQAGRYLPEYMAVRSKVTFIELCKTPEIAAEVTLTAQQVLGVDAAILFADLLPMLQPMGMNLTYEKGEGPKLHNPLRTSADVDRFQELENVDELEFVFDAVKLIRADLPEEIPLLGFAGAPFTLASYAIEGSGSKNYIHTKTMMYTDPGKWDAIMSRLSNTIIRYLTRQFQDGCQAVQLFDSWAGCLSPDDYRQYVLPYTKRIIATVSEHGPVINFLTGNPALLPLQKEAGGRVMGIDWRCDLKEARELFGYDVAVQGNLDPVTLFADIPTIREKAKVVMDKAAGRPGHIFNLGHGVMPDMKPENVKALVNIVHELGASR</sequence>
<dbReference type="PANTHER" id="PTHR21091:SF169">
    <property type="entry name" value="UROPORPHYRINOGEN DECARBOXYLASE"/>
    <property type="match status" value="1"/>
</dbReference>
<dbReference type="PROSITE" id="PS00906">
    <property type="entry name" value="UROD_1"/>
    <property type="match status" value="1"/>
</dbReference>
<comment type="subcellular location">
    <subcellularLocation>
        <location evidence="1">Cytoplasm</location>
        <location evidence="1">Cytosol</location>
    </subcellularLocation>
</comment>
<evidence type="ECO:0000256" key="9">
    <source>
        <dbReference type="ARBA" id="ARBA00023244"/>
    </source>
</evidence>
<evidence type="ECO:0000256" key="12">
    <source>
        <dbReference type="RuleBase" id="RU004169"/>
    </source>
</evidence>
<evidence type="ECO:0000259" key="13">
    <source>
        <dbReference type="PROSITE" id="PS00906"/>
    </source>
</evidence>
<dbReference type="Proteomes" id="UP000316095">
    <property type="component" value="Unassembled WGS sequence"/>
</dbReference>
<gene>
    <name evidence="10 15" type="primary">hemE</name>
    <name evidence="15" type="ORF">Pan54_34990</name>
</gene>
<comment type="catalytic activity">
    <reaction evidence="10 11">
        <text>uroporphyrinogen III + 4 H(+) = coproporphyrinogen III + 4 CO2</text>
        <dbReference type="Rhea" id="RHEA:19865"/>
        <dbReference type="ChEBI" id="CHEBI:15378"/>
        <dbReference type="ChEBI" id="CHEBI:16526"/>
        <dbReference type="ChEBI" id="CHEBI:57308"/>
        <dbReference type="ChEBI" id="CHEBI:57309"/>
        <dbReference type="EC" id="4.1.1.37"/>
    </reaction>
</comment>
<dbReference type="InterPro" id="IPR006361">
    <property type="entry name" value="Uroporphyrinogen_deCO2ase_HemE"/>
</dbReference>
<accession>A0A5C5XIZ1</accession>
<dbReference type="RefSeq" id="WP_242631354.1">
    <property type="nucleotide sequence ID" value="NZ_SJPG01000001.1"/>
</dbReference>
<evidence type="ECO:0000256" key="1">
    <source>
        <dbReference type="ARBA" id="ARBA00004514"/>
    </source>
</evidence>
<evidence type="ECO:0000259" key="14">
    <source>
        <dbReference type="PROSITE" id="PS00907"/>
    </source>
</evidence>
<dbReference type="SUPFAM" id="SSF51726">
    <property type="entry name" value="UROD/MetE-like"/>
    <property type="match status" value="1"/>
</dbReference>
<keyword evidence="7 10" id="KW-0210">Decarboxylase</keyword>
<keyword evidence="16" id="KW-1185">Reference proteome</keyword>
<evidence type="ECO:0000256" key="11">
    <source>
        <dbReference type="RuleBase" id="RU000554"/>
    </source>
</evidence>
<organism evidence="15 16">
    <name type="scientific">Rubinisphaera italica</name>
    <dbReference type="NCBI Taxonomy" id="2527969"/>
    <lineage>
        <taxon>Bacteria</taxon>
        <taxon>Pseudomonadati</taxon>
        <taxon>Planctomycetota</taxon>
        <taxon>Planctomycetia</taxon>
        <taxon>Planctomycetales</taxon>
        <taxon>Planctomycetaceae</taxon>
        <taxon>Rubinisphaera</taxon>
    </lineage>
</organism>
<evidence type="ECO:0000256" key="10">
    <source>
        <dbReference type="HAMAP-Rule" id="MF_00218"/>
    </source>
</evidence>
<evidence type="ECO:0000256" key="4">
    <source>
        <dbReference type="ARBA" id="ARBA00011738"/>
    </source>
</evidence>
<comment type="pathway">
    <text evidence="2 10 11">Porphyrin-containing compound metabolism; protoporphyrin-IX biosynthesis; coproporphyrinogen-III from 5-aminolevulinate: step 4/4.</text>
</comment>
<feature type="site" description="Transition state stabilizer" evidence="10">
    <location>
        <position position="86"/>
    </location>
</feature>
<dbReference type="CDD" id="cd00717">
    <property type="entry name" value="URO-D"/>
    <property type="match status" value="1"/>
</dbReference>
<dbReference type="PANTHER" id="PTHR21091">
    <property type="entry name" value="METHYLTETRAHYDROFOLATE:HOMOCYSTEINE METHYLTRANSFERASE RELATED"/>
    <property type="match status" value="1"/>
</dbReference>
<keyword evidence="8 10" id="KW-0456">Lyase</keyword>
<dbReference type="GO" id="GO:0005829">
    <property type="term" value="C:cytosol"/>
    <property type="evidence" value="ECO:0007669"/>
    <property type="project" value="UniProtKB-SubCell"/>
</dbReference>
<comment type="similarity">
    <text evidence="3 10 12">Belongs to the uroporphyrinogen decarboxylase family.</text>
</comment>
<evidence type="ECO:0000256" key="2">
    <source>
        <dbReference type="ARBA" id="ARBA00004804"/>
    </source>
</evidence>
<dbReference type="GO" id="GO:0006782">
    <property type="term" value="P:protoporphyrinogen IX biosynthetic process"/>
    <property type="evidence" value="ECO:0007669"/>
    <property type="project" value="UniProtKB-UniRule"/>
</dbReference>
<feature type="domain" description="Uroporphyrinogen decarboxylase (URO-D)" evidence="14">
    <location>
        <begin position="151"/>
        <end position="167"/>
    </location>
</feature>
<comment type="caution">
    <text evidence="10">Lacks conserved residue(s) required for the propagation of feature annotation.</text>
</comment>
<dbReference type="Pfam" id="PF01208">
    <property type="entry name" value="URO-D"/>
    <property type="match status" value="1"/>
</dbReference>
<protein>
    <recommendedName>
        <fullName evidence="5 10">Uroporphyrinogen decarboxylase</fullName>
        <shortName evidence="10">UPD</shortName>
        <shortName evidence="10">URO-D</shortName>
        <ecNumber evidence="5 10">4.1.1.37</ecNumber>
    </recommendedName>
</protein>
<comment type="subunit">
    <text evidence="4 10">Homodimer.</text>
</comment>
<dbReference type="InterPro" id="IPR038071">
    <property type="entry name" value="UROD/MetE-like_sf"/>
</dbReference>
<dbReference type="Gene3D" id="3.20.20.210">
    <property type="match status" value="1"/>
</dbReference>
<feature type="binding site" evidence="10">
    <location>
        <position position="331"/>
    </location>
    <ligand>
        <name>substrate</name>
    </ligand>
</feature>
<dbReference type="GO" id="GO:0004853">
    <property type="term" value="F:uroporphyrinogen decarboxylase activity"/>
    <property type="evidence" value="ECO:0007669"/>
    <property type="project" value="UniProtKB-UniRule"/>
</dbReference>
<dbReference type="HAMAP" id="MF_00218">
    <property type="entry name" value="URO_D"/>
    <property type="match status" value="1"/>
</dbReference>
<evidence type="ECO:0000256" key="7">
    <source>
        <dbReference type="ARBA" id="ARBA00022793"/>
    </source>
</evidence>
<evidence type="ECO:0000313" key="15">
    <source>
        <dbReference type="EMBL" id="TWT62754.1"/>
    </source>
</evidence>
<comment type="caution">
    <text evidence="15">The sequence shown here is derived from an EMBL/GenBank/DDBJ whole genome shotgun (WGS) entry which is preliminary data.</text>
</comment>
<dbReference type="FunFam" id="3.20.20.210:FF:000008">
    <property type="entry name" value="Uroporphyrinogen decarboxylase"/>
    <property type="match status" value="1"/>
</dbReference>
<keyword evidence="9 10" id="KW-0627">Porphyrin biosynthesis</keyword>
<feature type="binding site" evidence="10">
    <location>
        <begin position="37"/>
        <end position="41"/>
    </location>
    <ligand>
        <name>substrate</name>
    </ligand>
</feature>
<proteinExistence type="inferred from homology"/>
<evidence type="ECO:0000256" key="5">
    <source>
        <dbReference type="ARBA" id="ARBA00012288"/>
    </source>
</evidence>
<dbReference type="AlphaFoldDB" id="A0A5C5XIZ1"/>
<feature type="binding site" evidence="10">
    <location>
        <position position="86"/>
    </location>
    <ligand>
        <name>substrate</name>
    </ligand>
</feature>
<keyword evidence="6 10" id="KW-0963">Cytoplasm</keyword>
<feature type="binding site" evidence="10">
    <location>
        <position position="218"/>
    </location>
    <ligand>
        <name>substrate</name>
    </ligand>
</feature>
<dbReference type="UniPathway" id="UPA00251">
    <property type="reaction ID" value="UER00321"/>
</dbReference>
<dbReference type="EC" id="4.1.1.37" evidence="5 10"/>
<feature type="binding site" evidence="10">
    <location>
        <position position="163"/>
    </location>
    <ligand>
        <name>substrate</name>
    </ligand>
</feature>
<evidence type="ECO:0000256" key="8">
    <source>
        <dbReference type="ARBA" id="ARBA00023239"/>
    </source>
</evidence>
<dbReference type="NCBIfam" id="TIGR01464">
    <property type="entry name" value="hemE"/>
    <property type="match status" value="1"/>
</dbReference>
<evidence type="ECO:0000256" key="3">
    <source>
        <dbReference type="ARBA" id="ARBA00009935"/>
    </source>
</evidence>